<organism evidence="2 3">
    <name type="scientific">Paenibacillus lignilyticus</name>
    <dbReference type="NCBI Taxonomy" id="1172615"/>
    <lineage>
        <taxon>Bacteria</taxon>
        <taxon>Bacillati</taxon>
        <taxon>Bacillota</taxon>
        <taxon>Bacilli</taxon>
        <taxon>Bacillales</taxon>
        <taxon>Paenibacillaceae</taxon>
        <taxon>Paenibacillus</taxon>
    </lineage>
</organism>
<dbReference type="Proteomes" id="UP000673394">
    <property type="component" value="Unassembled WGS sequence"/>
</dbReference>
<dbReference type="InterPro" id="IPR029058">
    <property type="entry name" value="AB_hydrolase_fold"/>
</dbReference>
<dbReference type="Gene3D" id="3.40.50.1820">
    <property type="entry name" value="alpha/beta hydrolase"/>
    <property type="match status" value="2"/>
</dbReference>
<keyword evidence="3" id="KW-1185">Reference proteome</keyword>
<dbReference type="InterPro" id="IPR050261">
    <property type="entry name" value="FrsA_esterase"/>
</dbReference>
<dbReference type="PANTHER" id="PTHR22946">
    <property type="entry name" value="DIENELACTONE HYDROLASE DOMAIN-CONTAINING PROTEIN-RELATED"/>
    <property type="match status" value="1"/>
</dbReference>
<dbReference type="RefSeq" id="WP_210658925.1">
    <property type="nucleotide sequence ID" value="NZ_JAGKSP010000005.1"/>
</dbReference>
<gene>
    <name evidence="2" type="ORF">I8J30_14880</name>
</gene>
<name>A0ABS5CDE0_9BACL</name>
<evidence type="ECO:0000313" key="2">
    <source>
        <dbReference type="EMBL" id="MBP3963999.1"/>
    </source>
</evidence>
<dbReference type="EMBL" id="JAGKSP010000005">
    <property type="protein sequence ID" value="MBP3963999.1"/>
    <property type="molecule type" value="Genomic_DNA"/>
</dbReference>
<reference evidence="2 3" key="1">
    <citation type="submission" date="2021-04" db="EMBL/GenBank/DDBJ databases">
        <title>Paenibacillus sp. DLE-14 whole genome sequence.</title>
        <authorList>
            <person name="Ham Y.J."/>
        </authorList>
    </citation>
    <scope>NUCLEOTIDE SEQUENCE [LARGE SCALE GENOMIC DNA]</scope>
    <source>
        <strain evidence="2 3">DLE-14</strain>
    </source>
</reference>
<sequence length="663" mass="73053">MRTYSLQEEQANRRRELSYIDDYPNIERFHGHPFRRYLDRLNADYLVKRKNALKQVNDREAASTYRHQVREAIRASVGPLPQAAASATVTGSLDQGSYSIDKVCFETVPGLFATGSFYYPKQRSGPLPALLLFNGHANEGKAYGSYVSFCVEAVMNGFCVLTFDPIGQGERRVPQAEGSDGGKWMDAVAAHCFLDEKLSLLGEHLGAHMMRDNIAALTYLLSRPEVDAERIGVTGNSGGGTMSAYMGAYDDRIKAVAPCCYITELRSLLYRIMAQDAEQCLPGFMARGLDHSDLVTAAAPKPYLIGAAMFDFFPIDGVRDAFIESKKLYRLLEAEEQLELHVTMKGHGFWHDMREQVLRFFCRVFEVDFVTEKGIDYERLPAEADLLCLAAGEASGGASFGGTMLSIIKERLHQLPIERQLQLPEVREQLRELLQLPVDSAVKCEPLVIDETGAVAFESEEGMPVTGSVHLFTDRLKPARVCLAVGGISGQGLEQAREAGYDAAFAIHPRGTGPAAMEPACTFGMFEPEKASGYNARMLGRSLQGMRVADVLAAISGLKRTPGYERAEITLYGQEEHALTALYAAVLSGDCHGLHAAGLLESFRAFAEAESHRYESGIIVPGLLLAFDIPDLLQVLEQEEDFIVARSWQDPMKNPLHGGITKQ</sequence>
<dbReference type="SUPFAM" id="SSF53474">
    <property type="entry name" value="alpha/beta-Hydrolases"/>
    <property type="match status" value="1"/>
</dbReference>
<protein>
    <submittedName>
        <fullName evidence="2">Acetylxylan esterase</fullName>
    </submittedName>
</protein>
<proteinExistence type="predicted"/>
<dbReference type="Pfam" id="PF05448">
    <property type="entry name" value="AXE1"/>
    <property type="match status" value="1"/>
</dbReference>
<dbReference type="InterPro" id="IPR008391">
    <property type="entry name" value="AXE1_dom"/>
</dbReference>
<evidence type="ECO:0000313" key="3">
    <source>
        <dbReference type="Proteomes" id="UP000673394"/>
    </source>
</evidence>
<accession>A0ABS5CDE0</accession>
<feature type="domain" description="Acetyl xylan esterase" evidence="1">
    <location>
        <begin position="102"/>
        <end position="259"/>
    </location>
</feature>
<comment type="caution">
    <text evidence="2">The sequence shown here is derived from an EMBL/GenBank/DDBJ whole genome shotgun (WGS) entry which is preliminary data.</text>
</comment>
<dbReference type="PANTHER" id="PTHR22946:SF8">
    <property type="entry name" value="ACETYL XYLAN ESTERASE DOMAIN-CONTAINING PROTEIN"/>
    <property type="match status" value="1"/>
</dbReference>
<evidence type="ECO:0000259" key="1">
    <source>
        <dbReference type="Pfam" id="PF05448"/>
    </source>
</evidence>